<dbReference type="GO" id="GO:0016787">
    <property type="term" value="F:hydrolase activity"/>
    <property type="evidence" value="ECO:0007669"/>
    <property type="project" value="UniProtKB-UniRule"/>
</dbReference>
<protein>
    <submittedName>
        <fullName evidence="6">Patatin</fullName>
    </submittedName>
</protein>
<dbReference type="Proteomes" id="UP000286701">
    <property type="component" value="Unassembled WGS sequence"/>
</dbReference>
<evidence type="ECO:0000256" key="1">
    <source>
        <dbReference type="ARBA" id="ARBA00022801"/>
    </source>
</evidence>
<dbReference type="InterPro" id="IPR050301">
    <property type="entry name" value="NTE"/>
</dbReference>
<dbReference type="PANTHER" id="PTHR14226">
    <property type="entry name" value="NEUROPATHY TARGET ESTERASE/SWISS CHEESE D.MELANOGASTER"/>
    <property type="match status" value="1"/>
</dbReference>
<feature type="short sequence motif" description="GXGXXG" evidence="4">
    <location>
        <begin position="49"/>
        <end position="54"/>
    </location>
</feature>
<keyword evidence="3 4" id="KW-0443">Lipid metabolism</keyword>
<dbReference type="RefSeq" id="WP_128535724.1">
    <property type="nucleotide sequence ID" value="NZ_SBIW01000011.1"/>
</dbReference>
<dbReference type="Pfam" id="PF01734">
    <property type="entry name" value="Patatin"/>
    <property type="match status" value="1"/>
</dbReference>
<gene>
    <name evidence="6" type="ORF">EPL05_19745</name>
</gene>
<feature type="domain" description="PNPLA" evidence="5">
    <location>
        <begin position="45"/>
        <end position="235"/>
    </location>
</feature>
<keyword evidence="1 4" id="KW-0378">Hydrolase</keyword>
<dbReference type="InterPro" id="IPR016035">
    <property type="entry name" value="Acyl_Trfase/lysoPLipase"/>
</dbReference>
<dbReference type="PROSITE" id="PS51635">
    <property type="entry name" value="PNPLA"/>
    <property type="match status" value="1"/>
</dbReference>
<feature type="active site" description="Nucleophile" evidence="4">
    <location>
        <position position="78"/>
    </location>
</feature>
<proteinExistence type="predicted"/>
<evidence type="ECO:0000313" key="7">
    <source>
        <dbReference type="Proteomes" id="UP000286701"/>
    </source>
</evidence>
<accession>A0A3S3UUC4</accession>
<name>A0A3S3UUC4_9SPHI</name>
<dbReference type="CDD" id="cd07205">
    <property type="entry name" value="Pat_PNPLA6_PNPLA7_NTE1_like"/>
    <property type="match status" value="1"/>
</dbReference>
<dbReference type="Gene3D" id="3.40.1090.10">
    <property type="entry name" value="Cytosolic phospholipase A2 catalytic domain"/>
    <property type="match status" value="2"/>
</dbReference>
<dbReference type="SUPFAM" id="SSF52151">
    <property type="entry name" value="FabD/lysophospholipase-like"/>
    <property type="match status" value="1"/>
</dbReference>
<evidence type="ECO:0000256" key="4">
    <source>
        <dbReference type="PROSITE-ProRule" id="PRU01161"/>
    </source>
</evidence>
<dbReference type="GO" id="GO:0016042">
    <property type="term" value="P:lipid catabolic process"/>
    <property type="evidence" value="ECO:0007669"/>
    <property type="project" value="UniProtKB-UniRule"/>
</dbReference>
<feature type="short sequence motif" description="DGA/G" evidence="4">
    <location>
        <begin position="222"/>
        <end position="224"/>
    </location>
</feature>
<evidence type="ECO:0000259" key="5">
    <source>
        <dbReference type="PROSITE" id="PS51635"/>
    </source>
</evidence>
<reference evidence="6 7" key="1">
    <citation type="submission" date="2019-01" db="EMBL/GenBank/DDBJ databases">
        <title>Mucilaginibacter antarcticum sp. nov., isolated from antarctic soil.</title>
        <authorList>
            <person name="Yan Y.-Q."/>
            <person name="Du Z.-J."/>
        </authorList>
    </citation>
    <scope>NUCLEOTIDE SEQUENCE [LARGE SCALE GENOMIC DNA]</scope>
    <source>
        <strain evidence="6 7">F01003</strain>
    </source>
</reference>
<feature type="short sequence motif" description="GXSXG" evidence="4">
    <location>
        <begin position="76"/>
        <end position="80"/>
    </location>
</feature>
<dbReference type="OrthoDB" id="9770965at2"/>
<keyword evidence="7" id="KW-1185">Reference proteome</keyword>
<sequence length="806" mass="90777">MYYREATYKFLLSTSLFYILVVCGATCFAQNQIAAQPKSQPKIGLALSGGGAKGLAYIGLLKKIDSLGIKVSYITGTSMGGVIGSLYAMGYSGRQLEDIVKRINWNLALSNNVPLSQINIEEKDEYGRYLLELPIHKGKPSIPISIIEGQYLSEVLNTYTYPARNITDFSKLFIPLQITTSNIIDGKVVMQKSGSLPLAMRATMAIPAVFTSVYIDDKILVDGGVTRNYPAAELRNMGADYVIGGYTGFHLLKEKELESPFNLLMQTMSFGEVEDFGKQKSQTNLLIDYTEVLAGISAADFSRYNKIMKRGEIEAEKYLPQLIKIAEQQKADHNTAAPQHFETAKTPVVKYNFITNRNKQITDTAELDMLQHVWKLDTGKYYDAATVNNNIREIFGTRFYDKVFYTFNNGTKGLEMDIHLKKGTKGHFKTAVHYDTDQSAGIILNYTYYNLLFNRSRFLVTVDATERFKVRTNYYKFISPDNKLWVRGDAEYRNLKSNDLLLSLFSVKDLNSPPPDYFIRSVKTSASVGYSFNHSMYAQAGISYELEDVYKAKSIVSKVIGVDERNTVYRHYNEAFFLKFVQNSTSSAYYPVSGNKLESEFKYTFDNRLKLNNIAGTDTNEIDIYQYLNPQSNLYTPKGLPGNITRFYVKDEIALPLTPAISLKIGVLTGFNSSSRFGANGNNFFYLNNNFGLGGTDQRDLYSNQGFIGLRQGELPFRGLTAFNFSAQYNPIKNIYFIPMLSYAAESNGYNTVANLFKKGHDNIGYGLHLGYMSVIGPVDFVISKSTIVNEISLPWRAYLSLGYKF</sequence>
<dbReference type="AlphaFoldDB" id="A0A3S3UUC4"/>
<comment type="caution">
    <text evidence="6">The sequence shown here is derived from an EMBL/GenBank/DDBJ whole genome shotgun (WGS) entry which is preliminary data.</text>
</comment>
<organism evidence="6 7">
    <name type="scientific">Mucilaginibacter gilvus</name>
    <dbReference type="NCBI Taxonomy" id="2305909"/>
    <lineage>
        <taxon>Bacteria</taxon>
        <taxon>Pseudomonadati</taxon>
        <taxon>Bacteroidota</taxon>
        <taxon>Sphingobacteriia</taxon>
        <taxon>Sphingobacteriales</taxon>
        <taxon>Sphingobacteriaceae</taxon>
        <taxon>Mucilaginibacter</taxon>
    </lineage>
</organism>
<keyword evidence="2 4" id="KW-0442">Lipid degradation</keyword>
<evidence type="ECO:0000256" key="2">
    <source>
        <dbReference type="ARBA" id="ARBA00022963"/>
    </source>
</evidence>
<dbReference type="PANTHER" id="PTHR14226:SF76">
    <property type="entry name" value="NTE FAMILY PROTEIN RSSA"/>
    <property type="match status" value="1"/>
</dbReference>
<dbReference type="InterPro" id="IPR002641">
    <property type="entry name" value="PNPLA_dom"/>
</dbReference>
<feature type="active site" description="Proton acceptor" evidence="4">
    <location>
        <position position="222"/>
    </location>
</feature>
<dbReference type="EMBL" id="SBIW01000011">
    <property type="protein sequence ID" value="RWY48377.1"/>
    <property type="molecule type" value="Genomic_DNA"/>
</dbReference>
<evidence type="ECO:0000256" key="3">
    <source>
        <dbReference type="ARBA" id="ARBA00023098"/>
    </source>
</evidence>
<evidence type="ECO:0000313" key="6">
    <source>
        <dbReference type="EMBL" id="RWY48377.1"/>
    </source>
</evidence>